<protein>
    <submittedName>
        <fullName evidence="2">Prohibitin</fullName>
    </submittedName>
</protein>
<keyword evidence="1" id="KW-1185">Reference proteome</keyword>
<proteinExistence type="predicted"/>
<dbReference type="WBParaSite" id="L893_g14846.t1">
    <property type="protein sequence ID" value="L893_g14846.t1"/>
    <property type="gene ID" value="L893_g14846"/>
</dbReference>
<dbReference type="AlphaFoldDB" id="A0A1I7YC22"/>
<sequence length="160" mass="17766">MLCHMLCRIPVVVYKQPKKDGIFELRCIFGTSFIFERFVPDGILSNHLEQAVSSAPEKEGASTVDSLAPKLNIAFIVLIASAVGAYRLSSNAEIVKVVMCEYPWTPSRTTRTCSLIKQRVDSIVNLNHIFVSQDAIMKEIFMSKFAALQLQLLGAAVNMI</sequence>
<accession>A0A1I7YC22</accession>
<name>A0A1I7YC22_9BILA</name>
<dbReference type="Proteomes" id="UP000095287">
    <property type="component" value="Unplaced"/>
</dbReference>
<evidence type="ECO:0000313" key="2">
    <source>
        <dbReference type="WBParaSite" id="L893_g14846.t1"/>
    </source>
</evidence>
<reference evidence="2" key="1">
    <citation type="submission" date="2016-11" db="UniProtKB">
        <authorList>
            <consortium name="WormBaseParasite"/>
        </authorList>
    </citation>
    <scope>IDENTIFICATION</scope>
</reference>
<evidence type="ECO:0000313" key="1">
    <source>
        <dbReference type="Proteomes" id="UP000095287"/>
    </source>
</evidence>
<organism evidence="1 2">
    <name type="scientific">Steinernema glaseri</name>
    <dbReference type="NCBI Taxonomy" id="37863"/>
    <lineage>
        <taxon>Eukaryota</taxon>
        <taxon>Metazoa</taxon>
        <taxon>Ecdysozoa</taxon>
        <taxon>Nematoda</taxon>
        <taxon>Chromadorea</taxon>
        <taxon>Rhabditida</taxon>
        <taxon>Tylenchina</taxon>
        <taxon>Panagrolaimomorpha</taxon>
        <taxon>Strongyloidoidea</taxon>
        <taxon>Steinernematidae</taxon>
        <taxon>Steinernema</taxon>
    </lineage>
</organism>